<dbReference type="EMBL" id="DAANKJ010000050">
    <property type="protein sequence ID" value="HAD0242897.1"/>
    <property type="molecule type" value="Genomic_DNA"/>
</dbReference>
<dbReference type="AlphaFoldDB" id="A0A5W7DYN3"/>
<dbReference type="SUPFAM" id="SSF47413">
    <property type="entry name" value="lambda repressor-like DNA-binding domains"/>
    <property type="match status" value="1"/>
</dbReference>
<evidence type="ECO:0000313" key="2">
    <source>
        <dbReference type="EMBL" id="HAD0242897.1"/>
    </source>
</evidence>
<name>A0A5W7DYN3_SALTM</name>
<dbReference type="GO" id="GO:0003677">
    <property type="term" value="F:DNA binding"/>
    <property type="evidence" value="ECO:0007669"/>
    <property type="project" value="UniProtKB-KW"/>
</dbReference>
<comment type="caution">
    <text evidence="2">The sequence shown here is derived from an EMBL/GenBank/DDBJ whole genome shotgun (WGS) entry which is preliminary data.</text>
</comment>
<dbReference type="NCBIfam" id="TIGR02607">
    <property type="entry name" value="antidote_HigA"/>
    <property type="match status" value="1"/>
</dbReference>
<accession>A0A5W7DYN3</accession>
<reference evidence="2" key="1">
    <citation type="journal article" date="2018" name="Genome Biol.">
        <title>SKESA: strategic k-mer extension for scrupulous assemblies.</title>
        <authorList>
            <person name="Souvorov A."/>
            <person name="Agarwala R."/>
            <person name="Lipman D.J."/>
        </authorList>
    </citation>
    <scope>NUCLEOTIDE SEQUENCE</scope>
    <source>
        <strain evidence="2">Tha13</strain>
    </source>
</reference>
<evidence type="ECO:0000256" key="1">
    <source>
        <dbReference type="ARBA" id="ARBA00023125"/>
    </source>
</evidence>
<gene>
    <name evidence="2" type="ORF">G0L96_23195</name>
</gene>
<organism evidence="2">
    <name type="scientific">Salmonella typhimurium</name>
    <dbReference type="NCBI Taxonomy" id="90371"/>
    <lineage>
        <taxon>Bacteria</taxon>
        <taxon>Pseudomonadati</taxon>
        <taxon>Pseudomonadota</taxon>
        <taxon>Gammaproteobacteria</taxon>
        <taxon>Enterobacterales</taxon>
        <taxon>Enterobacteriaceae</taxon>
        <taxon>Salmonella</taxon>
    </lineage>
</organism>
<proteinExistence type="predicted"/>
<dbReference type="InterPro" id="IPR013430">
    <property type="entry name" value="Toxin_antidote_HigA"/>
</dbReference>
<protein>
    <submittedName>
        <fullName evidence="2">HigA family addiction module antidote protein</fullName>
    </submittedName>
</protein>
<dbReference type="Gene3D" id="1.10.260.40">
    <property type="entry name" value="lambda repressor-like DNA-binding domains"/>
    <property type="match status" value="1"/>
</dbReference>
<dbReference type="PANTHER" id="PTHR36924:SF1">
    <property type="entry name" value="ANTITOXIN HIGA-1"/>
    <property type="match status" value="1"/>
</dbReference>
<reference evidence="2" key="2">
    <citation type="submission" date="2019-08" db="EMBL/GenBank/DDBJ databases">
        <authorList>
            <consortium name="NCBI Pathogen Detection Project"/>
        </authorList>
    </citation>
    <scope>NUCLEOTIDE SEQUENCE</scope>
    <source>
        <strain evidence="2">Tha13</strain>
    </source>
</reference>
<keyword evidence="1" id="KW-0238">DNA-binding</keyword>
<dbReference type="InterPro" id="IPR010982">
    <property type="entry name" value="Lambda_DNA-bd_dom_sf"/>
</dbReference>
<dbReference type="PANTHER" id="PTHR36924">
    <property type="entry name" value="ANTITOXIN HIGA-1"/>
    <property type="match status" value="1"/>
</dbReference>
<sequence length="97" mass="11519">MRTINAAPSTVGEILYEEFLKPLDMPPARLAELMDTTYEKIWEIIKNERDITLEEATQLSIIFNTDASFWMKLQELYKTWFNKQKKGYSIRLLNRNT</sequence>